<evidence type="ECO:0000256" key="8">
    <source>
        <dbReference type="PIRSR" id="PIRSR602481-2"/>
    </source>
</evidence>
<dbReference type="Proteomes" id="UP000229344">
    <property type="component" value="Unassembled WGS sequence"/>
</dbReference>
<evidence type="ECO:0000256" key="3">
    <source>
        <dbReference type="ARBA" id="ARBA00022833"/>
    </source>
</evidence>
<dbReference type="GO" id="GO:0008270">
    <property type="term" value="F:zinc ion binding"/>
    <property type="evidence" value="ECO:0007669"/>
    <property type="project" value="TreeGrafter"/>
</dbReference>
<comment type="cofactor">
    <cofactor evidence="7">
        <name>Zn(2+)</name>
        <dbReference type="ChEBI" id="CHEBI:29105"/>
    </cofactor>
    <text evidence="7">Binds 1 zinc ion per subunit.</text>
</comment>
<keyword evidence="6" id="KW-0804">Transcription</keyword>
<dbReference type="Pfam" id="PF01475">
    <property type="entry name" value="FUR"/>
    <property type="match status" value="1"/>
</dbReference>
<keyword evidence="4" id="KW-0805">Transcription regulation</keyword>
<evidence type="ECO:0000313" key="9">
    <source>
        <dbReference type="EMBL" id="PIR84794.1"/>
    </source>
</evidence>
<protein>
    <recommendedName>
        <fullName evidence="11">Transcriptional repressor</fullName>
    </recommendedName>
</protein>
<dbReference type="GO" id="GO:0003700">
    <property type="term" value="F:DNA-binding transcription factor activity"/>
    <property type="evidence" value="ECO:0007669"/>
    <property type="project" value="InterPro"/>
</dbReference>
<evidence type="ECO:0000313" key="10">
    <source>
        <dbReference type="Proteomes" id="UP000229344"/>
    </source>
</evidence>
<feature type="binding site" evidence="7">
    <location>
        <position position="105"/>
    </location>
    <ligand>
        <name>Zn(2+)</name>
        <dbReference type="ChEBI" id="CHEBI:29105"/>
    </ligand>
</feature>
<dbReference type="GO" id="GO:0045892">
    <property type="term" value="P:negative regulation of DNA-templated transcription"/>
    <property type="evidence" value="ECO:0007669"/>
    <property type="project" value="TreeGrafter"/>
</dbReference>
<proteinExistence type="inferred from homology"/>
<dbReference type="Gene3D" id="1.10.10.10">
    <property type="entry name" value="Winged helix-like DNA-binding domain superfamily/Winged helix DNA-binding domain"/>
    <property type="match status" value="1"/>
</dbReference>
<dbReference type="GO" id="GO:1900376">
    <property type="term" value="P:regulation of secondary metabolite biosynthetic process"/>
    <property type="evidence" value="ECO:0007669"/>
    <property type="project" value="TreeGrafter"/>
</dbReference>
<dbReference type="GO" id="GO:0000976">
    <property type="term" value="F:transcription cis-regulatory region binding"/>
    <property type="evidence" value="ECO:0007669"/>
    <property type="project" value="TreeGrafter"/>
</dbReference>
<reference evidence="10" key="1">
    <citation type="submission" date="2017-09" db="EMBL/GenBank/DDBJ databases">
        <title>Depth-based differentiation of microbial function through sediment-hosted aquifers and enrichment of novel symbionts in the deep terrestrial subsurface.</title>
        <authorList>
            <person name="Probst A.J."/>
            <person name="Ladd B."/>
            <person name="Jarett J.K."/>
            <person name="Geller-Mcgrath D.E."/>
            <person name="Sieber C.M.K."/>
            <person name="Emerson J.B."/>
            <person name="Anantharaman K."/>
            <person name="Thomas B.C."/>
            <person name="Malmstrom R."/>
            <person name="Stieglmeier M."/>
            <person name="Klingl A."/>
            <person name="Woyke T."/>
            <person name="Ryan C.M."/>
            <person name="Banfield J.F."/>
        </authorList>
    </citation>
    <scope>NUCLEOTIDE SEQUENCE [LARGE SCALE GENOMIC DNA]</scope>
</reference>
<keyword evidence="3 7" id="KW-0862">Zinc</keyword>
<keyword evidence="8" id="KW-0408">Iron</keyword>
<feature type="binding site" evidence="7">
    <location>
        <position position="147"/>
    </location>
    <ligand>
        <name>Zn(2+)</name>
        <dbReference type="ChEBI" id="CHEBI:29105"/>
    </ligand>
</feature>
<keyword evidence="7" id="KW-0479">Metal-binding</keyword>
<dbReference type="AlphaFoldDB" id="A0A2H0UEE2"/>
<dbReference type="PANTHER" id="PTHR33202:SF22">
    <property type="entry name" value="HYDROGEN PEROXIDE SENSITIVE REPRESSOR"/>
    <property type="match status" value="1"/>
</dbReference>
<keyword evidence="2" id="KW-0678">Repressor</keyword>
<evidence type="ECO:0000256" key="1">
    <source>
        <dbReference type="ARBA" id="ARBA00007957"/>
    </source>
</evidence>
<organism evidence="9 10">
    <name type="scientific">Candidatus Kaiserbacteria bacterium CG10_big_fil_rev_8_21_14_0_10_47_16</name>
    <dbReference type="NCBI Taxonomy" id="1974608"/>
    <lineage>
        <taxon>Bacteria</taxon>
        <taxon>Candidatus Kaiseribacteriota</taxon>
    </lineage>
</organism>
<dbReference type="InterPro" id="IPR036390">
    <property type="entry name" value="WH_DNA-bd_sf"/>
</dbReference>
<dbReference type="InterPro" id="IPR043135">
    <property type="entry name" value="Fur_C"/>
</dbReference>
<accession>A0A2H0UEE2</accession>
<evidence type="ECO:0000256" key="7">
    <source>
        <dbReference type="PIRSR" id="PIRSR602481-1"/>
    </source>
</evidence>
<dbReference type="CDD" id="cd07153">
    <property type="entry name" value="Fur_like"/>
    <property type="match status" value="1"/>
</dbReference>
<dbReference type="SUPFAM" id="SSF46785">
    <property type="entry name" value="Winged helix' DNA-binding domain"/>
    <property type="match status" value="1"/>
</dbReference>
<comment type="caution">
    <text evidence="9">The sequence shown here is derived from an EMBL/GenBank/DDBJ whole genome shotgun (WGS) entry which is preliminary data.</text>
</comment>
<comment type="cofactor">
    <cofactor evidence="8">
        <name>Mn(2+)</name>
        <dbReference type="ChEBI" id="CHEBI:29035"/>
    </cofactor>
    <cofactor evidence="8">
        <name>Fe(2+)</name>
        <dbReference type="ChEBI" id="CHEBI:29033"/>
    </cofactor>
    <text evidence="8">Binds 1 Mn(2+) or Fe(2+) ion per subunit.</text>
</comment>
<keyword evidence="5" id="KW-0238">DNA-binding</keyword>
<evidence type="ECO:0000256" key="6">
    <source>
        <dbReference type="ARBA" id="ARBA00023163"/>
    </source>
</evidence>
<feature type="binding site" evidence="8">
    <location>
        <position position="96"/>
    </location>
    <ligand>
        <name>Fe cation</name>
        <dbReference type="ChEBI" id="CHEBI:24875"/>
    </ligand>
</feature>
<evidence type="ECO:0000256" key="5">
    <source>
        <dbReference type="ARBA" id="ARBA00023125"/>
    </source>
</evidence>
<evidence type="ECO:0000256" key="2">
    <source>
        <dbReference type="ARBA" id="ARBA00022491"/>
    </source>
</evidence>
<dbReference type="InterPro" id="IPR002481">
    <property type="entry name" value="FUR"/>
</dbReference>
<sequence length="156" mass="17587">MTDHTDGGRCDTDAHSTQLLQHAGLKATGSRIAILEVFLGSSKPISIDTLEQTIRTDAHLATLYRTVERLLAAGILMRVNLGDETPYYELRDEEHHHHHVVCTDCGRIEDIELCHDDSLEKEALHASKFFHRLDTHALEFFGTCTSCVPHLHHIKN</sequence>
<evidence type="ECO:0008006" key="11">
    <source>
        <dbReference type="Google" id="ProtNLM"/>
    </source>
</evidence>
<name>A0A2H0UEE2_9BACT</name>
<evidence type="ECO:0000256" key="4">
    <source>
        <dbReference type="ARBA" id="ARBA00023015"/>
    </source>
</evidence>
<comment type="similarity">
    <text evidence="1">Belongs to the Fur family.</text>
</comment>
<feature type="binding site" evidence="7">
    <location>
        <position position="102"/>
    </location>
    <ligand>
        <name>Zn(2+)</name>
        <dbReference type="ChEBI" id="CHEBI:29105"/>
    </ligand>
</feature>
<feature type="binding site" evidence="7">
    <location>
        <position position="144"/>
    </location>
    <ligand>
        <name>Zn(2+)</name>
        <dbReference type="ChEBI" id="CHEBI:29105"/>
    </ligand>
</feature>
<dbReference type="Gene3D" id="3.30.1490.190">
    <property type="match status" value="1"/>
</dbReference>
<dbReference type="EMBL" id="PFBI01000004">
    <property type="protein sequence ID" value="PIR84794.1"/>
    <property type="molecule type" value="Genomic_DNA"/>
</dbReference>
<gene>
    <name evidence="9" type="ORF">COU16_01245</name>
</gene>
<dbReference type="InterPro" id="IPR036388">
    <property type="entry name" value="WH-like_DNA-bd_sf"/>
</dbReference>
<feature type="binding site" evidence="8">
    <location>
        <position position="136"/>
    </location>
    <ligand>
        <name>Fe cation</name>
        <dbReference type="ChEBI" id="CHEBI:24875"/>
    </ligand>
</feature>
<dbReference type="PANTHER" id="PTHR33202">
    <property type="entry name" value="ZINC UPTAKE REGULATION PROTEIN"/>
    <property type="match status" value="1"/>
</dbReference>